<evidence type="ECO:0000256" key="8">
    <source>
        <dbReference type="ARBA" id="ARBA00023136"/>
    </source>
</evidence>
<feature type="transmembrane region" description="Helical" evidence="11">
    <location>
        <begin position="279"/>
        <end position="300"/>
    </location>
</feature>
<evidence type="ECO:0000256" key="11">
    <source>
        <dbReference type="SAM" id="Phobius"/>
    </source>
</evidence>
<accession>A0A6L3V386</accession>
<evidence type="ECO:0000256" key="1">
    <source>
        <dbReference type="ARBA" id="ARBA00004651"/>
    </source>
</evidence>
<feature type="domain" description="Major facilitator superfamily (MFS) profile" evidence="12">
    <location>
        <begin position="20"/>
        <end position="431"/>
    </location>
</feature>
<keyword evidence="14" id="KW-1185">Reference proteome</keyword>
<dbReference type="InterPro" id="IPR036259">
    <property type="entry name" value="MFS_trans_sf"/>
</dbReference>
<name>A0A6L3V386_9BACI</name>
<evidence type="ECO:0000256" key="9">
    <source>
        <dbReference type="ARBA" id="ARBA00037295"/>
    </source>
</evidence>
<feature type="transmembrane region" description="Helical" evidence="11">
    <location>
        <begin position="312"/>
        <end position="334"/>
    </location>
</feature>
<keyword evidence="8 11" id="KW-0472">Membrane</keyword>
<dbReference type="Pfam" id="PF07690">
    <property type="entry name" value="MFS_1"/>
    <property type="match status" value="1"/>
</dbReference>
<reference evidence="13 14" key="1">
    <citation type="journal article" date="2016" name="Antonie Van Leeuwenhoek">
        <title>Bacillus depressus sp. nov., isolated from soil of a sunflower field.</title>
        <authorList>
            <person name="Wei X."/>
            <person name="Xin D."/>
            <person name="Xin Y."/>
            <person name="Zhang H."/>
            <person name="Wang T."/>
            <person name="Zhang J."/>
        </authorList>
    </citation>
    <scope>NUCLEOTIDE SEQUENCE [LARGE SCALE GENOMIC DNA]</scope>
    <source>
        <strain evidence="13 14">BZ1</strain>
    </source>
</reference>
<feature type="transmembrane region" description="Helical" evidence="11">
    <location>
        <begin position="58"/>
        <end position="80"/>
    </location>
</feature>
<comment type="subcellular location">
    <subcellularLocation>
        <location evidence="1">Cell membrane</location>
        <topology evidence="1">Multi-pass membrane protein</topology>
    </subcellularLocation>
</comment>
<comment type="caution">
    <text evidence="13">The sequence shown here is derived from an EMBL/GenBank/DDBJ whole genome shotgun (WGS) entry which is preliminary data.</text>
</comment>
<dbReference type="PROSITE" id="PS00216">
    <property type="entry name" value="SUGAR_TRANSPORT_1"/>
    <property type="match status" value="1"/>
</dbReference>
<keyword evidence="4" id="KW-1003">Cell membrane</keyword>
<dbReference type="EMBL" id="WBOS01000006">
    <property type="protein sequence ID" value="KAB2334491.1"/>
    <property type="molecule type" value="Genomic_DNA"/>
</dbReference>
<evidence type="ECO:0000259" key="12">
    <source>
        <dbReference type="PROSITE" id="PS50850"/>
    </source>
</evidence>
<sequence>MKETMIAASDESSNANMKRATAATAMGNVVEWYEYGIYSYTAGIIGANFFPESSTTAALLSAFAVFAISFFMRPLGGLLFGSMGDRLGRKKIMTLTIVLMSLSTAVIGIIPNYGAIGVMAPLLLILMRMLQGLAAGGEYGTATVFMNEYAPHRRRGLFTSFLESGVLLGYTVGAGFVALLTALLTPDDMSMWGWRIPFLCSLPLALTGMYFRLKLDDTPIFTKLQDTNALSSRPIREMFVTARKPLVISFCCIALANGGYYTLLTYVPSYFETQVGLSTGMSLMVTIIGMVLMMFLMPTVGTLSDRFGRKLFMFLSAILTIITAVPIFLFVISGSPAGPIVGFFALGILVSLFTGANPSALPPLFPNRVRNSGYAFSYNVSTAIFGGGAPFIITWLTSMTGSKLMPAYFLIATSLIAIAALLFMPETAKMRIEVGADDKSEPGSNLVS</sequence>
<dbReference type="Proteomes" id="UP000481030">
    <property type="component" value="Unassembled WGS sequence"/>
</dbReference>
<dbReference type="RefSeq" id="WP_151535566.1">
    <property type="nucleotide sequence ID" value="NZ_WBOS01000006.1"/>
</dbReference>
<evidence type="ECO:0000256" key="6">
    <source>
        <dbReference type="ARBA" id="ARBA00022847"/>
    </source>
</evidence>
<comment type="similarity">
    <text evidence="2">Belongs to the major facilitator superfamily. Metabolite:H+ Symporter (MHS) family (TC 2.A.1.6) family.</text>
</comment>
<keyword evidence="3" id="KW-0813">Transport</keyword>
<dbReference type="InterPro" id="IPR005829">
    <property type="entry name" value="Sugar_transporter_CS"/>
</dbReference>
<organism evidence="13 14">
    <name type="scientific">Cytobacillus depressus</name>
    <dbReference type="NCBI Taxonomy" id="1602942"/>
    <lineage>
        <taxon>Bacteria</taxon>
        <taxon>Bacillati</taxon>
        <taxon>Bacillota</taxon>
        <taxon>Bacilli</taxon>
        <taxon>Bacillales</taxon>
        <taxon>Bacillaceae</taxon>
        <taxon>Cytobacillus</taxon>
    </lineage>
</organism>
<dbReference type="InterPro" id="IPR020846">
    <property type="entry name" value="MFS_dom"/>
</dbReference>
<gene>
    <name evidence="13" type="ORF">F7731_14880</name>
</gene>
<evidence type="ECO:0000313" key="14">
    <source>
        <dbReference type="Proteomes" id="UP000481030"/>
    </source>
</evidence>
<dbReference type="Gene3D" id="1.20.1250.20">
    <property type="entry name" value="MFS general substrate transporter like domains"/>
    <property type="match status" value="2"/>
</dbReference>
<dbReference type="AlphaFoldDB" id="A0A6L3V386"/>
<keyword evidence="6" id="KW-0769">Symport</keyword>
<dbReference type="GO" id="GO:0015293">
    <property type="term" value="F:symporter activity"/>
    <property type="evidence" value="ECO:0007669"/>
    <property type="project" value="UniProtKB-KW"/>
</dbReference>
<evidence type="ECO:0000256" key="4">
    <source>
        <dbReference type="ARBA" id="ARBA00022475"/>
    </source>
</evidence>
<comment type="function">
    <text evidence="9">May be a proton symporter involved in the uptake of osmolytes such as proline and glycine betaine.</text>
</comment>
<protein>
    <recommendedName>
        <fullName evidence="10">Putative proline/betaine transporter</fullName>
    </recommendedName>
</protein>
<evidence type="ECO:0000256" key="2">
    <source>
        <dbReference type="ARBA" id="ARBA00008240"/>
    </source>
</evidence>
<feature type="transmembrane region" description="Helical" evidence="11">
    <location>
        <begin position="116"/>
        <end position="136"/>
    </location>
</feature>
<keyword evidence="5 11" id="KW-0812">Transmembrane</keyword>
<evidence type="ECO:0000313" key="13">
    <source>
        <dbReference type="EMBL" id="KAB2334491.1"/>
    </source>
</evidence>
<feature type="transmembrane region" description="Helical" evidence="11">
    <location>
        <begin position="340"/>
        <end position="361"/>
    </location>
</feature>
<feature type="transmembrane region" description="Helical" evidence="11">
    <location>
        <begin position="92"/>
        <end position="110"/>
    </location>
</feature>
<dbReference type="SUPFAM" id="SSF103473">
    <property type="entry name" value="MFS general substrate transporter"/>
    <property type="match status" value="1"/>
</dbReference>
<dbReference type="PANTHER" id="PTHR43528">
    <property type="entry name" value="ALPHA-KETOGLUTARATE PERMEASE"/>
    <property type="match status" value="1"/>
</dbReference>
<dbReference type="PROSITE" id="PS50850">
    <property type="entry name" value="MFS"/>
    <property type="match status" value="1"/>
</dbReference>
<evidence type="ECO:0000256" key="10">
    <source>
        <dbReference type="ARBA" id="ARBA00039918"/>
    </source>
</evidence>
<feature type="transmembrane region" description="Helical" evidence="11">
    <location>
        <begin position="405"/>
        <end position="424"/>
    </location>
</feature>
<feature type="transmembrane region" description="Helical" evidence="11">
    <location>
        <begin position="157"/>
        <end position="180"/>
    </location>
</feature>
<evidence type="ECO:0000256" key="3">
    <source>
        <dbReference type="ARBA" id="ARBA00022448"/>
    </source>
</evidence>
<feature type="transmembrane region" description="Helical" evidence="11">
    <location>
        <begin position="192"/>
        <end position="213"/>
    </location>
</feature>
<keyword evidence="7 11" id="KW-1133">Transmembrane helix</keyword>
<dbReference type="OrthoDB" id="9783227at2"/>
<feature type="transmembrane region" description="Helical" evidence="11">
    <location>
        <begin position="246"/>
        <end position="267"/>
    </location>
</feature>
<dbReference type="GO" id="GO:0005886">
    <property type="term" value="C:plasma membrane"/>
    <property type="evidence" value="ECO:0007669"/>
    <property type="project" value="UniProtKB-SubCell"/>
</dbReference>
<proteinExistence type="inferred from homology"/>
<evidence type="ECO:0000256" key="5">
    <source>
        <dbReference type="ARBA" id="ARBA00022692"/>
    </source>
</evidence>
<dbReference type="FunFam" id="1.20.1250.20:FF:000001">
    <property type="entry name" value="Dicarboxylate MFS transporter"/>
    <property type="match status" value="1"/>
</dbReference>
<feature type="transmembrane region" description="Helical" evidence="11">
    <location>
        <begin position="373"/>
        <end position="393"/>
    </location>
</feature>
<dbReference type="InterPro" id="IPR011701">
    <property type="entry name" value="MFS"/>
</dbReference>
<evidence type="ECO:0000256" key="7">
    <source>
        <dbReference type="ARBA" id="ARBA00022989"/>
    </source>
</evidence>
<dbReference type="InterPro" id="IPR051084">
    <property type="entry name" value="H+-coupled_symporters"/>
</dbReference>
<dbReference type="PANTHER" id="PTHR43528:SF1">
    <property type="entry name" value="ALPHA-KETOGLUTARATE PERMEASE"/>
    <property type="match status" value="1"/>
</dbReference>
<dbReference type="PROSITE" id="PS00217">
    <property type="entry name" value="SUGAR_TRANSPORT_2"/>
    <property type="match status" value="1"/>
</dbReference>